<evidence type="ECO:0000256" key="1">
    <source>
        <dbReference type="SAM" id="MobiDB-lite"/>
    </source>
</evidence>
<feature type="compositionally biased region" description="Low complexity" evidence="1">
    <location>
        <begin position="77"/>
        <end position="93"/>
    </location>
</feature>
<feature type="chain" id="PRO_5030957194" evidence="2">
    <location>
        <begin position="33"/>
        <end position="184"/>
    </location>
</feature>
<accession>A0A7S0K9Y7</accession>
<reference evidence="3" key="1">
    <citation type="submission" date="2021-01" db="EMBL/GenBank/DDBJ databases">
        <authorList>
            <person name="Corre E."/>
            <person name="Pelletier E."/>
            <person name="Niang G."/>
            <person name="Scheremetjew M."/>
            <person name="Finn R."/>
            <person name="Kale V."/>
            <person name="Holt S."/>
            <person name="Cochrane G."/>
            <person name="Meng A."/>
            <person name="Brown T."/>
            <person name="Cohen L."/>
        </authorList>
    </citation>
    <scope>NUCLEOTIDE SEQUENCE</scope>
    <source>
        <strain evidence="3">B651</strain>
    </source>
</reference>
<name>A0A7S0K9Y7_9STRA</name>
<feature type="region of interest" description="Disordered" evidence="1">
    <location>
        <begin position="55"/>
        <end position="93"/>
    </location>
</feature>
<dbReference type="EMBL" id="HBEU01000762">
    <property type="protein sequence ID" value="CAD8574361.1"/>
    <property type="molecule type" value="Transcribed_RNA"/>
</dbReference>
<dbReference type="AlphaFoldDB" id="A0A7S0K9Y7"/>
<organism evidence="3">
    <name type="scientific">Leptocylindrus aporus</name>
    <dbReference type="NCBI Taxonomy" id="1398097"/>
    <lineage>
        <taxon>Eukaryota</taxon>
        <taxon>Sar</taxon>
        <taxon>Stramenopiles</taxon>
        <taxon>Ochrophyta</taxon>
        <taxon>Bacillariophyta</taxon>
        <taxon>Coscinodiscophyceae</taxon>
        <taxon>Chaetocerotophycidae</taxon>
        <taxon>Leptocylindrales</taxon>
        <taxon>Leptocylindraceae</taxon>
        <taxon>Leptocylindrus</taxon>
    </lineage>
</organism>
<sequence>MNMKDSSTRSSSHAAVLLAATAAFLMLPRTESAAAASFCTSSHSIVRHAGKRQPLHATSWTHHRHGSSSSGLKMYVPSSSSSASTQSTPATASSSLHATVNNYHAESSTVPSDTLPQFKTAHGLLSPRTVKILEDNCRNGMLSDELDYFLTTYREYGPMACLPMLSDSKILPELTKAMRDSVSS</sequence>
<evidence type="ECO:0000313" key="3">
    <source>
        <dbReference type="EMBL" id="CAD8574361.1"/>
    </source>
</evidence>
<keyword evidence="2" id="KW-0732">Signal</keyword>
<evidence type="ECO:0000256" key="2">
    <source>
        <dbReference type="SAM" id="SignalP"/>
    </source>
</evidence>
<protein>
    <submittedName>
        <fullName evidence="3">Uncharacterized protein</fullName>
    </submittedName>
</protein>
<proteinExistence type="predicted"/>
<feature type="signal peptide" evidence="2">
    <location>
        <begin position="1"/>
        <end position="32"/>
    </location>
</feature>
<gene>
    <name evidence="3" type="ORF">LDAN0322_LOCUS505</name>
</gene>